<evidence type="ECO:0000256" key="6">
    <source>
        <dbReference type="ARBA" id="ARBA00022692"/>
    </source>
</evidence>
<dbReference type="SUPFAM" id="SSF56601">
    <property type="entry name" value="beta-lactamase/transpeptidase-like"/>
    <property type="match status" value="1"/>
</dbReference>
<organism evidence="20 21">
    <name type="scientific">Cerasibacillus terrae</name>
    <dbReference type="NCBI Taxonomy" id="2498845"/>
    <lineage>
        <taxon>Bacteria</taxon>
        <taxon>Bacillati</taxon>
        <taxon>Bacillota</taxon>
        <taxon>Bacilli</taxon>
        <taxon>Bacillales</taxon>
        <taxon>Bacillaceae</taxon>
        <taxon>Cerasibacillus</taxon>
    </lineage>
</organism>
<dbReference type="GO" id="GO:0071555">
    <property type="term" value="P:cell wall organization"/>
    <property type="evidence" value="ECO:0007669"/>
    <property type="project" value="UniProtKB-KW"/>
</dbReference>
<dbReference type="InterPro" id="IPR023346">
    <property type="entry name" value="Lysozyme-like_dom_sf"/>
</dbReference>
<evidence type="ECO:0000256" key="4">
    <source>
        <dbReference type="ARBA" id="ARBA00022676"/>
    </source>
</evidence>
<evidence type="ECO:0000256" key="3">
    <source>
        <dbReference type="ARBA" id="ARBA00022670"/>
    </source>
</evidence>
<evidence type="ECO:0000256" key="13">
    <source>
        <dbReference type="ARBA" id="ARBA00023316"/>
    </source>
</evidence>
<evidence type="ECO:0000256" key="16">
    <source>
        <dbReference type="SAM" id="MobiDB-lite"/>
    </source>
</evidence>
<dbReference type="Proteomes" id="UP000321574">
    <property type="component" value="Unassembled WGS sequence"/>
</dbReference>
<keyword evidence="1" id="KW-1003">Cell membrane</keyword>
<feature type="compositionally biased region" description="Polar residues" evidence="16">
    <location>
        <begin position="834"/>
        <end position="855"/>
    </location>
</feature>
<dbReference type="GO" id="GO:0030288">
    <property type="term" value="C:outer membrane-bounded periplasmic space"/>
    <property type="evidence" value="ECO:0007669"/>
    <property type="project" value="TreeGrafter"/>
</dbReference>
<evidence type="ECO:0000256" key="14">
    <source>
        <dbReference type="ARBA" id="ARBA00034000"/>
    </source>
</evidence>
<evidence type="ECO:0000256" key="9">
    <source>
        <dbReference type="ARBA" id="ARBA00022984"/>
    </source>
</evidence>
<evidence type="ECO:0000313" key="21">
    <source>
        <dbReference type="Proteomes" id="UP000321574"/>
    </source>
</evidence>
<dbReference type="InterPro" id="IPR013783">
    <property type="entry name" value="Ig-like_fold"/>
</dbReference>
<keyword evidence="8" id="KW-0133">Cell shape</keyword>
<dbReference type="OrthoDB" id="9766909at2"/>
<dbReference type="GO" id="GO:0008955">
    <property type="term" value="F:peptidoglycan glycosyltransferase activity"/>
    <property type="evidence" value="ECO:0007669"/>
    <property type="project" value="UniProtKB-EC"/>
</dbReference>
<accession>A0A5C8NFH1</accession>
<evidence type="ECO:0000256" key="10">
    <source>
        <dbReference type="ARBA" id="ARBA00022989"/>
    </source>
</evidence>
<keyword evidence="3" id="KW-0645">Protease</keyword>
<protein>
    <submittedName>
        <fullName evidence="20">Penicillin-binding protein</fullName>
    </submittedName>
</protein>
<dbReference type="AlphaFoldDB" id="A0A5C8NFH1"/>
<feature type="domain" description="Penicillin-binding protein transpeptidase" evidence="18">
    <location>
        <begin position="420"/>
        <end position="660"/>
    </location>
</feature>
<dbReference type="Pfam" id="PF00905">
    <property type="entry name" value="Transpeptidase"/>
    <property type="match status" value="1"/>
</dbReference>
<comment type="catalytic activity">
    <reaction evidence="15">
        <text>[GlcNAc-(1-&gt;4)-Mur2Ac(oyl-L-Ala-gamma-D-Glu-L-Lys-D-Ala-D-Ala)](n)-di-trans,octa-cis-undecaprenyl diphosphate + beta-D-GlcNAc-(1-&gt;4)-Mur2Ac(oyl-L-Ala-gamma-D-Glu-L-Lys-D-Ala-D-Ala)-di-trans,octa-cis-undecaprenyl diphosphate = [GlcNAc-(1-&gt;4)-Mur2Ac(oyl-L-Ala-gamma-D-Glu-L-Lys-D-Ala-D-Ala)](n+1)-di-trans,octa-cis-undecaprenyl diphosphate + di-trans,octa-cis-undecaprenyl diphosphate + H(+)</text>
        <dbReference type="Rhea" id="RHEA:23708"/>
        <dbReference type="Rhea" id="RHEA-COMP:9602"/>
        <dbReference type="Rhea" id="RHEA-COMP:9603"/>
        <dbReference type="ChEBI" id="CHEBI:15378"/>
        <dbReference type="ChEBI" id="CHEBI:58405"/>
        <dbReference type="ChEBI" id="CHEBI:60033"/>
        <dbReference type="ChEBI" id="CHEBI:78435"/>
        <dbReference type="EC" id="2.4.99.28"/>
    </reaction>
</comment>
<keyword evidence="2" id="KW-0121">Carboxypeptidase</keyword>
<dbReference type="InterPro" id="IPR001264">
    <property type="entry name" value="Glyco_trans_51"/>
</dbReference>
<dbReference type="PANTHER" id="PTHR32282">
    <property type="entry name" value="BINDING PROTEIN TRANSPEPTIDASE, PUTATIVE-RELATED"/>
    <property type="match status" value="1"/>
</dbReference>
<keyword evidence="9" id="KW-0573">Peptidoglycan synthesis</keyword>
<dbReference type="GO" id="GO:0009002">
    <property type="term" value="F:serine-type D-Ala-D-Ala carboxypeptidase activity"/>
    <property type="evidence" value="ECO:0007669"/>
    <property type="project" value="UniProtKB-EC"/>
</dbReference>
<keyword evidence="13" id="KW-0961">Cell wall biogenesis/degradation</keyword>
<feature type="compositionally biased region" description="Acidic residues" evidence="16">
    <location>
        <begin position="995"/>
        <end position="1009"/>
    </location>
</feature>
<keyword evidence="5" id="KW-0808">Transferase</keyword>
<comment type="catalytic activity">
    <reaction evidence="14">
        <text>Preferential cleavage: (Ac)2-L-Lys-D-Ala-|-D-Ala. Also transpeptidation of peptidyl-alanyl moieties that are N-acyl substituents of D-alanine.</text>
        <dbReference type="EC" id="3.4.16.4"/>
    </reaction>
</comment>
<dbReference type="GO" id="GO:0009252">
    <property type="term" value="P:peptidoglycan biosynthetic process"/>
    <property type="evidence" value="ECO:0007669"/>
    <property type="project" value="UniProtKB-KW"/>
</dbReference>
<keyword evidence="10 17" id="KW-1133">Transmembrane helix</keyword>
<dbReference type="Gene3D" id="2.60.40.10">
    <property type="entry name" value="Immunoglobulins"/>
    <property type="match status" value="1"/>
</dbReference>
<feature type="domain" description="Glycosyl transferase family 51" evidence="19">
    <location>
        <begin position="95"/>
        <end position="283"/>
    </location>
</feature>
<dbReference type="InterPro" id="IPR012338">
    <property type="entry name" value="Beta-lactam/transpept-like"/>
</dbReference>
<evidence type="ECO:0000313" key="20">
    <source>
        <dbReference type="EMBL" id="TXL60549.1"/>
    </source>
</evidence>
<dbReference type="InterPro" id="IPR001460">
    <property type="entry name" value="PCN-bd_Tpept"/>
</dbReference>
<evidence type="ECO:0000256" key="11">
    <source>
        <dbReference type="ARBA" id="ARBA00023136"/>
    </source>
</evidence>
<gene>
    <name evidence="20" type="ORF">FHP05_14090</name>
</gene>
<keyword evidence="12" id="KW-0511">Multifunctional enzyme</keyword>
<feature type="region of interest" description="Disordered" evidence="16">
    <location>
        <begin position="830"/>
        <end position="864"/>
    </location>
</feature>
<dbReference type="InterPro" id="IPR050396">
    <property type="entry name" value="Glycosyltr_51/Transpeptidase"/>
</dbReference>
<dbReference type="EMBL" id="VDUW01000014">
    <property type="protein sequence ID" value="TXL60549.1"/>
    <property type="molecule type" value="Genomic_DNA"/>
</dbReference>
<dbReference type="InterPro" id="IPR036950">
    <property type="entry name" value="PBP_transglycosylase"/>
</dbReference>
<dbReference type="GO" id="GO:0006508">
    <property type="term" value="P:proteolysis"/>
    <property type="evidence" value="ECO:0007669"/>
    <property type="project" value="UniProtKB-KW"/>
</dbReference>
<feature type="transmembrane region" description="Helical" evidence="17">
    <location>
        <begin position="33"/>
        <end position="61"/>
    </location>
</feature>
<dbReference type="SUPFAM" id="SSF53955">
    <property type="entry name" value="Lysozyme-like"/>
    <property type="match status" value="1"/>
</dbReference>
<reference evidence="20 21" key="1">
    <citation type="submission" date="2019-06" db="EMBL/GenBank/DDBJ databases">
        <title>Cerasibacillus sp. nov., isolated from maize field.</title>
        <authorList>
            <person name="Lin S.-Y."/>
            <person name="Tsai C.-F."/>
            <person name="Young C.-C."/>
        </authorList>
    </citation>
    <scope>NUCLEOTIDE SEQUENCE [LARGE SCALE GENOMIC DNA]</scope>
    <source>
        <strain evidence="20 21">CC-CFT480</strain>
    </source>
</reference>
<evidence type="ECO:0000256" key="12">
    <source>
        <dbReference type="ARBA" id="ARBA00023268"/>
    </source>
</evidence>
<evidence type="ECO:0000256" key="1">
    <source>
        <dbReference type="ARBA" id="ARBA00022475"/>
    </source>
</evidence>
<dbReference type="GO" id="GO:0008658">
    <property type="term" value="F:penicillin binding"/>
    <property type="evidence" value="ECO:0007669"/>
    <property type="project" value="InterPro"/>
</dbReference>
<name>A0A5C8NFH1_9BACI</name>
<dbReference type="RefSeq" id="WP_147670428.1">
    <property type="nucleotide sequence ID" value="NZ_VDUW01000014.1"/>
</dbReference>
<evidence type="ECO:0000256" key="15">
    <source>
        <dbReference type="ARBA" id="ARBA00049902"/>
    </source>
</evidence>
<evidence type="ECO:0000256" key="8">
    <source>
        <dbReference type="ARBA" id="ARBA00022960"/>
    </source>
</evidence>
<dbReference type="Gene3D" id="3.40.710.10">
    <property type="entry name" value="DD-peptidase/beta-lactamase superfamily"/>
    <property type="match status" value="1"/>
</dbReference>
<keyword evidence="4" id="KW-0328">Glycosyltransferase</keyword>
<dbReference type="Gene3D" id="3.90.1310.40">
    <property type="match status" value="1"/>
</dbReference>
<evidence type="ECO:0000256" key="7">
    <source>
        <dbReference type="ARBA" id="ARBA00022801"/>
    </source>
</evidence>
<evidence type="ECO:0000256" key="17">
    <source>
        <dbReference type="SAM" id="Phobius"/>
    </source>
</evidence>
<keyword evidence="21" id="KW-1185">Reference proteome</keyword>
<dbReference type="Pfam" id="PF00912">
    <property type="entry name" value="Transgly"/>
    <property type="match status" value="1"/>
</dbReference>
<dbReference type="GO" id="GO:0008360">
    <property type="term" value="P:regulation of cell shape"/>
    <property type="evidence" value="ECO:0007669"/>
    <property type="project" value="UniProtKB-KW"/>
</dbReference>
<sequence>MDVKQILQNFYKKLRNLWNKGEIQRSFRISYDVIWNIILFFIIIGFIGLFLGLGVGAGYFASLVKDEPIRSHESMEKAIYNYEETTKLYFANKKYMGDVRSDLHREEITLDKVSDTLIHAVIATEDEYFNEHNGIVPKAIVRAMAQEALNSDTKTGGSTLTQQLIKNQLLTNEVSFDRKAKEILLAMRLENFFEKEEILEAYLNVIPYGRNSSGRNIAGIQTAAQGVFGIDAKDLNIPQAAFLAGMPQNPYKFTPFALGGELKDKEGLKPGIERMKVVLKRMQEENYISEKEYQKAVSYNIVEDFTDKKDSSREKYPYVVKEVQNRATDILMEHLAKEDGVSKKELEKDEELEKKYKILAKRDLKMKGYRIYSTIDKKIYDSFQKVVENYQHFGPDQMKEVKDEETGEFKNIPDPVQAGASLIENKTGKVLAFVGGRGFDIDEYNYSTEVYRQNGSTMKPLAGYAPAMEMGYIQPGTPIADIPPRGGGGPKNYGGTYYGLVSAREALARSYNVSADRLYREIMHTNPVKTYLKKMEFPKLKAEEGLLPSTVLGGLETGVTVEQNTSAFGTFSNQGKYVKPHIIEKITTKDGKIIYEHKPKPVKIFSPQTAYLTYDMLRDVVRSGTAASLPSQLHHSAVDWAGKTGTTNDYKDAWFIGTNPNVSLGSWIGYKSNKSLNYCPGCSLSYSQRNLKFWAELANAATAINPELIAPQERLKRPDGIVSRSICAVSGLLPSELCSKVGLTRTDIFNAKYVPTKVDDSLVGSGGSGLVVVDGKTVPAGPKTPKEFVKAGGGFAFNPDFIKRKGYDYLGDLSQLIPRRGNPEVWGKIGGAKGQTSSAIKDTGKSPASPTSVNGAGNKLSWGKPSSKNIVGYRVYRADNPNGSFSLIGSTTNTSYSIGGKAAAYQVKAVDYFGRESSSSKSVLIGKPTETKQKKEPSNDTEEKKNEEKDKRQEKDTEKKPESNKETNDQNKNEPQKDKAVEDDKENSPNKPDSNDQDSSDQDEKEVED</sequence>
<evidence type="ECO:0000256" key="5">
    <source>
        <dbReference type="ARBA" id="ARBA00022679"/>
    </source>
</evidence>
<keyword evidence="11 17" id="KW-0472">Membrane</keyword>
<evidence type="ECO:0000259" key="19">
    <source>
        <dbReference type="Pfam" id="PF00912"/>
    </source>
</evidence>
<evidence type="ECO:0000259" key="18">
    <source>
        <dbReference type="Pfam" id="PF00905"/>
    </source>
</evidence>
<dbReference type="Gene3D" id="1.10.3810.10">
    <property type="entry name" value="Biosynthetic peptidoglycan transglycosylase-like"/>
    <property type="match status" value="1"/>
</dbReference>
<dbReference type="PANTHER" id="PTHR32282:SF32">
    <property type="entry name" value="PENICILLIN-BINDING PROTEIN 2A"/>
    <property type="match status" value="1"/>
</dbReference>
<keyword evidence="6 17" id="KW-0812">Transmembrane</keyword>
<feature type="compositionally biased region" description="Basic and acidic residues" evidence="16">
    <location>
        <begin position="929"/>
        <end position="988"/>
    </location>
</feature>
<evidence type="ECO:0000256" key="2">
    <source>
        <dbReference type="ARBA" id="ARBA00022645"/>
    </source>
</evidence>
<keyword evidence="7" id="KW-0378">Hydrolase</keyword>
<proteinExistence type="predicted"/>
<feature type="region of interest" description="Disordered" evidence="16">
    <location>
        <begin position="916"/>
        <end position="1009"/>
    </location>
</feature>
<comment type="caution">
    <text evidence="20">The sequence shown here is derived from an EMBL/GenBank/DDBJ whole genome shotgun (WGS) entry which is preliminary data.</text>
</comment>